<dbReference type="SUPFAM" id="SSF88713">
    <property type="entry name" value="Glycoside hydrolase/deacetylase"/>
    <property type="match status" value="1"/>
</dbReference>
<dbReference type="CDD" id="cd00118">
    <property type="entry name" value="LysM"/>
    <property type="match status" value="2"/>
</dbReference>
<dbReference type="Gene3D" id="3.20.20.370">
    <property type="entry name" value="Glycoside hydrolase/deacetylase"/>
    <property type="match status" value="1"/>
</dbReference>
<dbReference type="RefSeq" id="WP_335958362.1">
    <property type="nucleotide sequence ID" value="NZ_JAXBLX010000001.1"/>
</dbReference>
<dbReference type="Gene3D" id="3.10.350.10">
    <property type="entry name" value="LysM domain"/>
    <property type="match status" value="2"/>
</dbReference>
<gene>
    <name evidence="7" type="ORF">ACFFHM_00930</name>
</gene>
<comment type="caution">
    <text evidence="7">The sequence shown here is derived from an EMBL/GenBank/DDBJ whole genome shotgun (WGS) entry which is preliminary data.</text>
</comment>
<dbReference type="PROSITE" id="PS51677">
    <property type="entry name" value="NODB"/>
    <property type="match status" value="1"/>
</dbReference>
<feature type="domain" description="HTH cro/C1-type" evidence="4">
    <location>
        <begin position="79"/>
        <end position="95"/>
    </location>
</feature>
<reference evidence="7 8" key="1">
    <citation type="submission" date="2024-09" db="EMBL/GenBank/DDBJ databases">
        <authorList>
            <person name="Sun Q."/>
            <person name="Mori K."/>
        </authorList>
    </citation>
    <scope>NUCLEOTIDE SEQUENCE [LARGE SCALE GENOMIC DNA]</scope>
    <source>
        <strain evidence="7 8">NCAIM B.02610</strain>
    </source>
</reference>
<sequence length="320" mass="36251">MFKIVVTFFAIILVCLPLFNNSAGAETYKVQEGDTLLKISDKYGTSIDTIVNLNKLLSTQLKPGQYLETPKTYKVSEGDTLYKISKKLGVTLPELVDANPTINNPDWIYPTQTINIPIEDGMIYMGNANRKRIALTFDDGPEDTYTPQILEILREKGVKATFFVVGERVKEYPERLRQMYKEGHAIGNHTWDHPHLPELTDEQMNENIQSTAEEIEKVIGFKPDLFRPPYGEIEDRQVALLNKQGFRSIMWTADTKDWSGVSAEEIVSKVKQDAQPGAIVLQHNYHVEGEFETVKALPEIIDVLRAQGYEFVTVPTLLGE</sequence>
<evidence type="ECO:0000313" key="8">
    <source>
        <dbReference type="Proteomes" id="UP001589838"/>
    </source>
</evidence>
<dbReference type="Proteomes" id="UP001589838">
    <property type="component" value="Unassembled WGS sequence"/>
</dbReference>
<dbReference type="SUPFAM" id="SSF54106">
    <property type="entry name" value="LysM domain"/>
    <property type="match status" value="2"/>
</dbReference>
<dbReference type="CDD" id="cd10917">
    <property type="entry name" value="CE4_NodB_like_6s_7s"/>
    <property type="match status" value="1"/>
</dbReference>
<feature type="domain" description="LysM" evidence="6">
    <location>
        <begin position="71"/>
        <end position="116"/>
    </location>
</feature>
<dbReference type="InterPro" id="IPR036779">
    <property type="entry name" value="LysM_dom_sf"/>
</dbReference>
<dbReference type="InterPro" id="IPR011330">
    <property type="entry name" value="Glyco_hydro/deAcase_b/a-brl"/>
</dbReference>
<keyword evidence="3" id="KW-0732">Signal</keyword>
<name>A0ABV6K781_9BACI</name>
<keyword evidence="8" id="KW-1185">Reference proteome</keyword>
<evidence type="ECO:0000256" key="3">
    <source>
        <dbReference type="SAM" id="SignalP"/>
    </source>
</evidence>
<dbReference type="InterPro" id="IPR018392">
    <property type="entry name" value="LysM"/>
</dbReference>
<keyword evidence="1" id="KW-0479">Metal-binding</keyword>
<keyword evidence="2" id="KW-0378">Hydrolase</keyword>
<evidence type="ECO:0000259" key="4">
    <source>
        <dbReference type="PROSITE" id="PS50943"/>
    </source>
</evidence>
<dbReference type="PROSITE" id="PS50943">
    <property type="entry name" value="HTH_CROC1"/>
    <property type="match status" value="1"/>
</dbReference>
<protein>
    <submittedName>
        <fullName evidence="7">Polysaccharide deacetylase family protein</fullName>
    </submittedName>
</protein>
<accession>A0ABV6K781</accession>
<evidence type="ECO:0000259" key="6">
    <source>
        <dbReference type="PROSITE" id="PS51782"/>
    </source>
</evidence>
<dbReference type="InterPro" id="IPR050248">
    <property type="entry name" value="Polysacc_deacetylase_ArnD"/>
</dbReference>
<feature type="chain" id="PRO_5047302483" evidence="3">
    <location>
        <begin position="26"/>
        <end position="320"/>
    </location>
</feature>
<dbReference type="Pfam" id="PF01476">
    <property type="entry name" value="LysM"/>
    <property type="match status" value="2"/>
</dbReference>
<dbReference type="InterPro" id="IPR002509">
    <property type="entry name" value="NODB_dom"/>
</dbReference>
<dbReference type="Pfam" id="PF01522">
    <property type="entry name" value="Polysacc_deac_1"/>
    <property type="match status" value="1"/>
</dbReference>
<dbReference type="SMART" id="SM00257">
    <property type="entry name" value="LysM"/>
    <property type="match status" value="2"/>
</dbReference>
<feature type="domain" description="NodB homology" evidence="5">
    <location>
        <begin position="131"/>
        <end position="312"/>
    </location>
</feature>
<dbReference type="InterPro" id="IPR001387">
    <property type="entry name" value="Cro/C1-type_HTH"/>
</dbReference>
<dbReference type="PANTHER" id="PTHR10587:SF133">
    <property type="entry name" value="CHITIN DEACETYLASE 1-RELATED"/>
    <property type="match status" value="1"/>
</dbReference>
<dbReference type="EMBL" id="JBHLUX010000001">
    <property type="protein sequence ID" value="MFC0469167.1"/>
    <property type="molecule type" value="Genomic_DNA"/>
</dbReference>
<evidence type="ECO:0000256" key="1">
    <source>
        <dbReference type="ARBA" id="ARBA00022723"/>
    </source>
</evidence>
<feature type="domain" description="LysM" evidence="6">
    <location>
        <begin position="26"/>
        <end position="69"/>
    </location>
</feature>
<evidence type="ECO:0000256" key="2">
    <source>
        <dbReference type="ARBA" id="ARBA00022801"/>
    </source>
</evidence>
<dbReference type="PROSITE" id="PS51782">
    <property type="entry name" value="LYSM"/>
    <property type="match status" value="2"/>
</dbReference>
<evidence type="ECO:0000313" key="7">
    <source>
        <dbReference type="EMBL" id="MFC0469167.1"/>
    </source>
</evidence>
<feature type="signal peptide" evidence="3">
    <location>
        <begin position="1"/>
        <end position="25"/>
    </location>
</feature>
<organism evidence="7 8">
    <name type="scientific">Halalkalibacter kiskunsagensis</name>
    <dbReference type="NCBI Taxonomy" id="1548599"/>
    <lineage>
        <taxon>Bacteria</taxon>
        <taxon>Bacillati</taxon>
        <taxon>Bacillota</taxon>
        <taxon>Bacilli</taxon>
        <taxon>Bacillales</taxon>
        <taxon>Bacillaceae</taxon>
        <taxon>Halalkalibacter</taxon>
    </lineage>
</organism>
<proteinExistence type="predicted"/>
<evidence type="ECO:0000259" key="5">
    <source>
        <dbReference type="PROSITE" id="PS51677"/>
    </source>
</evidence>
<dbReference type="PANTHER" id="PTHR10587">
    <property type="entry name" value="GLYCOSYL TRANSFERASE-RELATED"/>
    <property type="match status" value="1"/>
</dbReference>